<dbReference type="Gene3D" id="2.60.120.200">
    <property type="match status" value="1"/>
</dbReference>
<accession>A0ABV1FQH0</accession>
<dbReference type="SUPFAM" id="SSF49899">
    <property type="entry name" value="Concanavalin A-like lectins/glucanases"/>
    <property type="match status" value="1"/>
</dbReference>
<evidence type="ECO:0000256" key="1">
    <source>
        <dbReference type="ARBA" id="ARBA00022729"/>
    </source>
</evidence>
<organism evidence="5 6">
    <name type="scientific">Hallella faecis</name>
    <dbReference type="NCBI Taxonomy" id="2841596"/>
    <lineage>
        <taxon>Bacteria</taxon>
        <taxon>Pseudomonadati</taxon>
        <taxon>Bacteroidota</taxon>
        <taxon>Bacteroidia</taxon>
        <taxon>Bacteroidales</taxon>
        <taxon>Prevotellaceae</taxon>
        <taxon>Hallella</taxon>
    </lineage>
</organism>
<feature type="chain" id="PRO_5045728233" evidence="3">
    <location>
        <begin position="27"/>
        <end position="1409"/>
    </location>
</feature>
<comment type="caution">
    <text evidence="5">The sequence shown here is derived from an EMBL/GenBank/DDBJ whole genome shotgun (WGS) entry which is preliminary data.</text>
</comment>
<dbReference type="RefSeq" id="WP_252344913.1">
    <property type="nucleotide sequence ID" value="NZ_JAHKBE010000018.1"/>
</dbReference>
<proteinExistence type="predicted"/>
<dbReference type="InterPro" id="IPR013320">
    <property type="entry name" value="ConA-like_dom_sf"/>
</dbReference>
<dbReference type="Proteomes" id="UP001487296">
    <property type="component" value="Unassembled WGS sequence"/>
</dbReference>
<feature type="signal peptide" evidence="3">
    <location>
        <begin position="1"/>
        <end position="26"/>
    </location>
</feature>
<reference evidence="5 6" key="1">
    <citation type="submission" date="2024-04" db="EMBL/GenBank/DDBJ databases">
        <title>Human intestinal bacterial collection.</title>
        <authorList>
            <person name="Pauvert C."/>
            <person name="Hitch T.C.A."/>
            <person name="Clavel T."/>
        </authorList>
    </citation>
    <scope>NUCLEOTIDE SEQUENCE [LARGE SCALE GENOMIC DNA]</scope>
    <source>
        <strain evidence="5 6">CLA-AA-H145</strain>
    </source>
</reference>
<dbReference type="Gene3D" id="1.20.1270.90">
    <property type="entry name" value="AF1782-like"/>
    <property type="match status" value="1"/>
</dbReference>
<evidence type="ECO:0000256" key="3">
    <source>
        <dbReference type="SAM" id="SignalP"/>
    </source>
</evidence>
<dbReference type="InterPro" id="IPR008929">
    <property type="entry name" value="Chondroitin_lyas"/>
</dbReference>
<keyword evidence="6" id="KW-1185">Reference proteome</keyword>
<keyword evidence="1 3" id="KW-0732">Signal</keyword>
<dbReference type="EMBL" id="JBBNFP010000018">
    <property type="protein sequence ID" value="MEQ2486654.1"/>
    <property type="molecule type" value="Genomic_DNA"/>
</dbReference>
<sequence>MANKQKLARYALTMLALLLSTSIAMAQQHLKLQFNFEHVSGQSVTDPISGVTAQLMNQAKVVDYGKYHVLDLGNGTGYLDMTKEAGTIAKNLNDFTVSVYYRVDKDASLSGAGYFLWCFSQSEANTQTASPYMGYRLNAQRMATSTGGWGSEVGTQVGNASTKGQWIHMLYRQTGQQGELFINGKKAAQASGMPIPSKAFTDVPAFNWIGRPPFATDIYLKQTLVSDFRLYDVALSDEDVAQLASVASQMEYDYKYGTRGDFTPLRTAIEEGQSFLASATNGYAPGALAELQDAISLAQMELKANRASQALINEYVANLQSTLAKTKATLGYQAKKMFTHTSDHGFKHPGGIVSQEDIDRAKQLLADGDTRLQQAWEKLCANAYSHADVQTWPTETVVRGGGSGQNYMNCARGAAMAYQNALRWKIGGTKENADAAVRILMSWANACKGVGGDTNMSLAAGIYGHEFANAAELMRDYEGWSAEDFTKFKQWIIKVFYNPSIDFLRRRHDTWLNARYSSLGERPGHYWSNWGLCNALCVMSIGILCDDVHMYNQGVSFYKYDLVGTYKDRSKESAILNDGCNEFIGNLVPVVLPDERGPLGYLGQMQESGRDQGHALMALGLAVDICQVGLTQGDDLFAYMNDRIAAGAEHVAALNFGDVDASSLPWITYNYADCRGTMGAGWAQGAPNTGGKGEHRPYWDRLIGYYEGLRGVTLQYSEKASAQICPDGGGGNYSQNSGGFDALGFSTLTSWRPSVTTEQAITPLHGDIIYKGETLKNQTNLGGIGYKYQVCPSKGIPADGSDIVLVPQLPEGAEDSGNWQWSTGETTRQITVKADHSYIYRVAYTAANGKVSQQAFAIAVSGDADADPLTPTITVDGITENVSEKTVLAGSTVVLYTAPATGWTDDYLWDNGKKESSVEIPSLMSSRTYTCQYANQSGAVSESHFVLTVVPARQLINGSEATEAQVLSGASVTLALDIPAAANPNDVTWSDGLVGCSRTLDDVTSDVSLTATYGGIDYTFTVQVKIKGDYTYYSMLTSDKGYSLVTSTTELEQLANDHFFVLASDVADLLIGLKDAPNNGNKALFFESPTNPVGDLSKVFTIELTDGFCHLRNIDYDGLTLQTEWNRPDQLRTHDQPYACEWSRLSLAFDNGAWTVENGKYPGNWLGLWTPTHGFVDGEEIACNKTGGDIAHLQIFAIDRSRFYADYIAQATEDKPFNVTPLMVNPDFVGNGYGWDMSGKWGNQRYNGAVEVWHSTNFNFSQTLSGLPDGSYTVSCQLVNGEGNNTGYLYATSANASEKAVVEQSCSGSNFDAERNKMADNKEYAALSVTVNVVGGKLTYGIAEPSEGSTWLVWDHFQLIYNGPVAAGIQGVTELPVVQTDAYYDLLGRKVSHPKHGIYIHKGKKILVK</sequence>
<dbReference type="Pfam" id="PF05426">
    <property type="entry name" value="Alginate_lyase"/>
    <property type="match status" value="1"/>
</dbReference>
<dbReference type="InterPro" id="IPR008397">
    <property type="entry name" value="Alginate_lyase_dom"/>
</dbReference>
<gene>
    <name evidence="5" type="ORF">AAAT34_06250</name>
</gene>
<dbReference type="Pfam" id="PF13385">
    <property type="entry name" value="Laminin_G_3"/>
    <property type="match status" value="1"/>
</dbReference>
<keyword evidence="2" id="KW-0456">Lyase</keyword>
<evidence type="ECO:0000313" key="5">
    <source>
        <dbReference type="EMBL" id="MEQ2486654.1"/>
    </source>
</evidence>
<evidence type="ECO:0000313" key="6">
    <source>
        <dbReference type="Proteomes" id="UP001487296"/>
    </source>
</evidence>
<dbReference type="SUPFAM" id="SSF48230">
    <property type="entry name" value="Chondroitin AC/alginate lyase"/>
    <property type="match status" value="1"/>
</dbReference>
<dbReference type="Gene3D" id="1.50.10.100">
    <property type="entry name" value="Chondroitin AC/alginate lyase"/>
    <property type="match status" value="1"/>
</dbReference>
<evidence type="ECO:0000259" key="4">
    <source>
        <dbReference type="Pfam" id="PF05426"/>
    </source>
</evidence>
<feature type="domain" description="Alginate lyase" evidence="4">
    <location>
        <begin position="405"/>
        <end position="652"/>
    </location>
</feature>
<protein>
    <submittedName>
        <fullName evidence="5">LamG-like jellyroll fold domain-containing protein</fullName>
    </submittedName>
</protein>
<name>A0ABV1FQH0_9BACT</name>
<evidence type="ECO:0000256" key="2">
    <source>
        <dbReference type="ARBA" id="ARBA00023239"/>
    </source>
</evidence>